<organism evidence="4 5">
    <name type="scientific">Lactuca saligna</name>
    <name type="common">Willowleaf lettuce</name>
    <dbReference type="NCBI Taxonomy" id="75948"/>
    <lineage>
        <taxon>Eukaryota</taxon>
        <taxon>Viridiplantae</taxon>
        <taxon>Streptophyta</taxon>
        <taxon>Embryophyta</taxon>
        <taxon>Tracheophyta</taxon>
        <taxon>Spermatophyta</taxon>
        <taxon>Magnoliopsida</taxon>
        <taxon>eudicotyledons</taxon>
        <taxon>Gunneridae</taxon>
        <taxon>Pentapetalae</taxon>
        <taxon>asterids</taxon>
        <taxon>campanulids</taxon>
        <taxon>Asterales</taxon>
        <taxon>Asteraceae</taxon>
        <taxon>Cichorioideae</taxon>
        <taxon>Cichorieae</taxon>
        <taxon>Lactucinae</taxon>
        <taxon>Lactuca</taxon>
    </lineage>
</organism>
<protein>
    <recommendedName>
        <fullName evidence="3">HMA domain-containing protein</fullName>
    </recommendedName>
</protein>
<dbReference type="GO" id="GO:0009626">
    <property type="term" value="P:plant-type hypersensitive response"/>
    <property type="evidence" value="ECO:0007669"/>
    <property type="project" value="UniProtKB-KW"/>
</dbReference>
<keyword evidence="5" id="KW-1185">Reference proteome</keyword>
<dbReference type="GO" id="GO:0016020">
    <property type="term" value="C:membrane"/>
    <property type="evidence" value="ECO:0007669"/>
    <property type="project" value="UniProtKB-SubCell"/>
</dbReference>
<evidence type="ECO:0000256" key="1">
    <source>
        <dbReference type="ARBA" id="ARBA00004170"/>
    </source>
</evidence>
<proteinExistence type="predicted"/>
<evidence type="ECO:0000259" key="3">
    <source>
        <dbReference type="PROSITE" id="PS50846"/>
    </source>
</evidence>
<accession>A0AA35YGM1</accession>
<reference evidence="4" key="1">
    <citation type="submission" date="2023-04" db="EMBL/GenBank/DDBJ databases">
        <authorList>
            <person name="Vijverberg K."/>
            <person name="Xiong W."/>
            <person name="Schranz E."/>
        </authorList>
    </citation>
    <scope>NUCLEOTIDE SEQUENCE</scope>
</reference>
<dbReference type="EMBL" id="OX465078">
    <property type="protein sequence ID" value="CAI9273635.1"/>
    <property type="molecule type" value="Genomic_DNA"/>
</dbReference>
<dbReference type="Proteomes" id="UP001177003">
    <property type="component" value="Chromosome 2"/>
</dbReference>
<sequence length="204" mass="22803">MNTYIHPCLNKSNYLQNKSDSTTNYSKLKEIVKTSNMTFPVKYTFQIDSFNTCDRFVRKVKETLFELDDVLVVAVNANNGEVTVISTSQSPEGIKSALEGAFPTKQIFLLQEIIHQDPPSTLYTQQTPDQSSFDLSSVARSLPIASDHVDGLQNVEIECSRINQSSTSSSGSIVNNTTPAQSSLNIQQSENYSWIYKIEEIDDD</sequence>
<dbReference type="InterPro" id="IPR036163">
    <property type="entry name" value="HMA_dom_sf"/>
</dbReference>
<gene>
    <name evidence="4" type="ORF">LSALG_LOCUS13767</name>
</gene>
<name>A0AA35YGM1_LACSI</name>
<feature type="compositionally biased region" description="Low complexity" evidence="2">
    <location>
        <begin position="163"/>
        <end position="178"/>
    </location>
</feature>
<dbReference type="PROSITE" id="PS50846">
    <property type="entry name" value="HMA_2"/>
    <property type="match status" value="1"/>
</dbReference>
<dbReference type="SUPFAM" id="SSF55008">
    <property type="entry name" value="HMA, heavy metal-associated domain"/>
    <property type="match status" value="1"/>
</dbReference>
<evidence type="ECO:0000313" key="5">
    <source>
        <dbReference type="Proteomes" id="UP001177003"/>
    </source>
</evidence>
<dbReference type="AlphaFoldDB" id="A0AA35YGM1"/>
<dbReference type="GO" id="GO:0046872">
    <property type="term" value="F:metal ion binding"/>
    <property type="evidence" value="ECO:0007669"/>
    <property type="project" value="InterPro"/>
</dbReference>
<comment type="subcellular location">
    <subcellularLocation>
        <location evidence="1">Membrane</location>
        <topology evidence="1">Peripheral membrane protein</topology>
    </subcellularLocation>
</comment>
<dbReference type="InterPro" id="IPR006121">
    <property type="entry name" value="HMA_dom"/>
</dbReference>
<feature type="region of interest" description="Disordered" evidence="2">
    <location>
        <begin position="163"/>
        <end position="182"/>
    </location>
</feature>
<feature type="domain" description="HMA" evidence="3">
    <location>
        <begin position="41"/>
        <end position="106"/>
    </location>
</feature>
<dbReference type="Gene3D" id="3.30.70.100">
    <property type="match status" value="1"/>
</dbReference>
<evidence type="ECO:0000256" key="2">
    <source>
        <dbReference type="SAM" id="MobiDB-lite"/>
    </source>
</evidence>
<evidence type="ECO:0000313" key="4">
    <source>
        <dbReference type="EMBL" id="CAI9273635.1"/>
    </source>
</evidence>